<sequence>MAATGRSAVLIAAAAVIIVAQVILPATMDLLGSIFLLALGAYGGWSAAKATA</sequence>
<evidence type="ECO:0000256" key="1">
    <source>
        <dbReference type="SAM" id="Phobius"/>
    </source>
</evidence>
<evidence type="ECO:0000313" key="2">
    <source>
        <dbReference type="EMBL" id="MPL79240.1"/>
    </source>
</evidence>
<comment type="caution">
    <text evidence="2">The sequence shown here is derived from an EMBL/GenBank/DDBJ whole genome shotgun (WGS) entry which is preliminary data.</text>
</comment>
<accession>A0A644UJZ9</accession>
<dbReference type="EMBL" id="VSSQ01000124">
    <property type="protein sequence ID" value="MPL79240.1"/>
    <property type="molecule type" value="Genomic_DNA"/>
</dbReference>
<protein>
    <submittedName>
        <fullName evidence="2">Uncharacterized protein</fullName>
    </submittedName>
</protein>
<organism evidence="2">
    <name type="scientific">bioreactor metagenome</name>
    <dbReference type="NCBI Taxonomy" id="1076179"/>
    <lineage>
        <taxon>unclassified sequences</taxon>
        <taxon>metagenomes</taxon>
        <taxon>ecological metagenomes</taxon>
    </lineage>
</organism>
<keyword evidence="1" id="KW-0812">Transmembrane</keyword>
<reference evidence="2" key="1">
    <citation type="submission" date="2019-08" db="EMBL/GenBank/DDBJ databases">
        <authorList>
            <person name="Kucharzyk K."/>
            <person name="Murdoch R.W."/>
            <person name="Higgins S."/>
            <person name="Loffler F."/>
        </authorList>
    </citation>
    <scope>NUCLEOTIDE SEQUENCE</scope>
</reference>
<feature type="transmembrane region" description="Helical" evidence="1">
    <location>
        <begin position="30"/>
        <end position="48"/>
    </location>
</feature>
<name>A0A644UJZ9_9ZZZZ</name>
<feature type="transmembrane region" description="Helical" evidence="1">
    <location>
        <begin position="7"/>
        <end position="24"/>
    </location>
</feature>
<keyword evidence="1" id="KW-0472">Membrane</keyword>
<dbReference type="AlphaFoldDB" id="A0A644UJZ9"/>
<gene>
    <name evidence="2" type="ORF">SDC9_25116</name>
</gene>
<proteinExistence type="predicted"/>
<keyword evidence="1" id="KW-1133">Transmembrane helix</keyword>